<feature type="region of interest" description="Disordered" evidence="1">
    <location>
        <begin position="525"/>
        <end position="562"/>
    </location>
</feature>
<comment type="caution">
    <text evidence="3">The sequence shown here is derived from an EMBL/GenBank/DDBJ whole genome shotgun (WGS) entry which is preliminary data.</text>
</comment>
<keyword evidence="2" id="KW-1133">Transmembrane helix</keyword>
<feature type="compositionally biased region" description="Polar residues" evidence="1">
    <location>
        <begin position="528"/>
        <end position="547"/>
    </location>
</feature>
<feature type="compositionally biased region" description="Basic and acidic residues" evidence="1">
    <location>
        <begin position="550"/>
        <end position="562"/>
    </location>
</feature>
<evidence type="ECO:0000256" key="2">
    <source>
        <dbReference type="SAM" id="Phobius"/>
    </source>
</evidence>
<feature type="region of interest" description="Disordered" evidence="1">
    <location>
        <begin position="223"/>
        <end position="253"/>
    </location>
</feature>
<reference evidence="3 4" key="1">
    <citation type="submission" date="2014-12" db="EMBL/GenBank/DDBJ databases">
        <title>Comparative genomics of the lactic acid bacteria isolated from the honey bee gut.</title>
        <authorList>
            <person name="Ellegaard K.M."/>
            <person name="Tamarit D."/>
            <person name="Javelind E."/>
            <person name="Olofsson T."/>
            <person name="Andersson S.G."/>
            <person name="Vasquez A."/>
        </authorList>
    </citation>
    <scope>NUCLEOTIDE SEQUENCE [LARGE SCALE GENOMIC DNA]</scope>
    <source>
        <strain evidence="3 4">Bin2</strain>
    </source>
</reference>
<evidence type="ECO:0000256" key="1">
    <source>
        <dbReference type="SAM" id="MobiDB-lite"/>
    </source>
</evidence>
<name>A0A0F4KRN9_9BIFI</name>
<proteinExistence type="predicted"/>
<keyword evidence="2" id="KW-0812">Transmembrane</keyword>
<accession>A0A0F4KRN9</accession>
<dbReference type="OrthoDB" id="3242630at2"/>
<evidence type="ECO:0000313" key="3">
    <source>
        <dbReference type="EMBL" id="KJY49055.1"/>
    </source>
</evidence>
<organism evidence="3 4">
    <name type="scientific">Bifidobacterium asteroides</name>
    <dbReference type="NCBI Taxonomy" id="1684"/>
    <lineage>
        <taxon>Bacteria</taxon>
        <taxon>Bacillati</taxon>
        <taxon>Actinomycetota</taxon>
        <taxon>Actinomycetes</taxon>
        <taxon>Bifidobacteriales</taxon>
        <taxon>Bifidobacteriaceae</taxon>
        <taxon>Bifidobacterium</taxon>
    </lineage>
</organism>
<dbReference type="PATRIC" id="fig|1684.4.peg.1724"/>
<feature type="transmembrane region" description="Helical" evidence="2">
    <location>
        <begin position="708"/>
        <end position="726"/>
    </location>
</feature>
<dbReference type="Proteomes" id="UP000033648">
    <property type="component" value="Unassembled WGS sequence"/>
</dbReference>
<evidence type="ECO:0000313" key="4">
    <source>
        <dbReference type="Proteomes" id="UP000033648"/>
    </source>
</evidence>
<sequence length="737" mass="79210">MIQTPLRPSGRTSQRTHAFNRWARWARILPAIVLLLALVMTPWLPTPALAAPNHQNSAEVALRWSTPVVTDKSGYALRATVTNTANQPMENAHLGVSTSALYSFSSRADMQAWSEGHARIPTPDVLGTQSVPTIPAGQSVEVSVNVPADQDAIKKMTSWGPKPVRLSLNDSQNRVLGDVFTFLTRTWDGLPTAGTPALSLTMVMPLISSDWNIDDKAMTALMTQPGAESDPGSGKDKDQSVTLTRQGSRRQEDQSQLLAKHGSLQALGDPVYLSAFANRPKIQGLIQPADFDITGYASQNQDRYARAGVTPESWNAQTAAKLYPDAASGTYAWQGKQEWTMESIAAARRAGYQTVIAPQGFEVGAGTSAHTGKYTIDTQAGQVTVLSAQRELSNLARGNPSSTRATGEQTQAGQTARFIAQSAFYQMEQPYAERSLLVCFDADQDTQQADRIMTELEHAPWIRLEPMDNLMRAPDFTSGSSGLLKALEADDAQGGAKHGDSSTATLDSLIASRADIDRFASSILADGQQASQPTASATTGKTDSQALARQDADATARQPKDPHQWLNRLTAAHDDLALKSLGGTAAAAGLADQAGAISHRLLDGISITPSESLNVVSETASMPVTVSNSHPYPVHARISARTDSMEIVTSRLADVVIPARSEAQVTFKVRVATAGRANVDIGLLDSQGRPFGQMRRAQITSNLRLSDMSGLLIIVFAVLLGLLGLWRQFHRTKDPDE</sequence>
<dbReference type="InterPro" id="IPR046112">
    <property type="entry name" value="DUF6049"/>
</dbReference>
<dbReference type="EMBL" id="JWME01000014">
    <property type="protein sequence ID" value="KJY49055.1"/>
    <property type="molecule type" value="Genomic_DNA"/>
</dbReference>
<protein>
    <submittedName>
        <fullName evidence="3">Uncharacterized protein</fullName>
    </submittedName>
</protein>
<dbReference type="Pfam" id="PF19516">
    <property type="entry name" value="DUF6049"/>
    <property type="match status" value="1"/>
</dbReference>
<gene>
    <name evidence="3" type="ORF">JF69_16020</name>
</gene>
<dbReference type="AlphaFoldDB" id="A0A0F4KRN9"/>
<keyword evidence="2" id="KW-0472">Membrane</keyword>